<protein>
    <submittedName>
        <fullName evidence="2">Uncharacterized protein</fullName>
    </submittedName>
</protein>
<evidence type="ECO:0000256" key="1">
    <source>
        <dbReference type="SAM" id="MobiDB-lite"/>
    </source>
</evidence>
<accession>A0A4C1SQJ7</accession>
<evidence type="ECO:0000313" key="3">
    <source>
        <dbReference type="Proteomes" id="UP000299102"/>
    </source>
</evidence>
<feature type="compositionally biased region" description="Low complexity" evidence="1">
    <location>
        <begin position="17"/>
        <end position="26"/>
    </location>
</feature>
<evidence type="ECO:0000313" key="2">
    <source>
        <dbReference type="EMBL" id="GBP04429.1"/>
    </source>
</evidence>
<dbReference type="AlphaFoldDB" id="A0A4C1SQJ7"/>
<keyword evidence="3" id="KW-1185">Reference proteome</keyword>
<feature type="region of interest" description="Disordered" evidence="1">
    <location>
        <begin position="1"/>
        <end position="49"/>
    </location>
</feature>
<gene>
    <name evidence="2" type="ORF">EVAR_3827_1</name>
</gene>
<dbReference type="EMBL" id="BGZK01000014">
    <property type="protein sequence ID" value="GBP04429.1"/>
    <property type="molecule type" value="Genomic_DNA"/>
</dbReference>
<proteinExistence type="predicted"/>
<dbReference type="Proteomes" id="UP000299102">
    <property type="component" value="Unassembled WGS sequence"/>
</dbReference>
<organism evidence="2 3">
    <name type="scientific">Eumeta variegata</name>
    <name type="common">Bagworm moth</name>
    <name type="synonym">Eumeta japonica</name>
    <dbReference type="NCBI Taxonomy" id="151549"/>
    <lineage>
        <taxon>Eukaryota</taxon>
        <taxon>Metazoa</taxon>
        <taxon>Ecdysozoa</taxon>
        <taxon>Arthropoda</taxon>
        <taxon>Hexapoda</taxon>
        <taxon>Insecta</taxon>
        <taxon>Pterygota</taxon>
        <taxon>Neoptera</taxon>
        <taxon>Endopterygota</taxon>
        <taxon>Lepidoptera</taxon>
        <taxon>Glossata</taxon>
        <taxon>Ditrysia</taxon>
        <taxon>Tineoidea</taxon>
        <taxon>Psychidae</taxon>
        <taxon>Oiketicinae</taxon>
        <taxon>Eumeta</taxon>
    </lineage>
</organism>
<reference evidence="2 3" key="1">
    <citation type="journal article" date="2019" name="Commun. Biol.">
        <title>The bagworm genome reveals a unique fibroin gene that provides high tensile strength.</title>
        <authorList>
            <person name="Kono N."/>
            <person name="Nakamura H."/>
            <person name="Ohtoshi R."/>
            <person name="Tomita M."/>
            <person name="Numata K."/>
            <person name="Arakawa K."/>
        </authorList>
    </citation>
    <scope>NUCLEOTIDE SEQUENCE [LARGE SCALE GENOMIC DNA]</scope>
</reference>
<name>A0A4C1SQJ7_EUMVA</name>
<sequence>MRSALGIRWGDKGAAGEDGAAPAAATGRRRWLPTREANEKLRPSLSEFTNEARKQADAITCLKLQKYNRNISTVRMSVGSWFKENKRDLRTATPRRNFRHPVRTCRCPIRTSGECNNAVATADKRPTWETGVKSMRSRGVTPTSAGAHSMRYEVPMATSVIYNEH</sequence>
<comment type="caution">
    <text evidence="2">The sequence shown here is derived from an EMBL/GenBank/DDBJ whole genome shotgun (WGS) entry which is preliminary data.</text>
</comment>